<accession>A0A4S4FSZ3</accession>
<evidence type="ECO:0000313" key="2">
    <source>
        <dbReference type="EMBL" id="THG32855.1"/>
    </source>
</evidence>
<evidence type="ECO:0000313" key="3">
    <source>
        <dbReference type="Proteomes" id="UP000309133"/>
    </source>
</evidence>
<organism evidence="2 3">
    <name type="scientific">Naasia lichenicola</name>
    <dbReference type="NCBI Taxonomy" id="2565933"/>
    <lineage>
        <taxon>Bacteria</taxon>
        <taxon>Bacillati</taxon>
        <taxon>Actinomycetota</taxon>
        <taxon>Actinomycetes</taxon>
        <taxon>Micrococcales</taxon>
        <taxon>Microbacteriaceae</taxon>
        <taxon>Naasia</taxon>
    </lineage>
</organism>
<keyword evidence="2" id="KW-0378">Hydrolase</keyword>
<name>A0A4S4FSZ3_9MICO</name>
<gene>
    <name evidence="2" type="ORF">E6C64_00290</name>
</gene>
<dbReference type="RefSeq" id="WP_136425636.1">
    <property type="nucleotide sequence ID" value="NZ_SSSM01000001.1"/>
</dbReference>
<dbReference type="Proteomes" id="UP000309133">
    <property type="component" value="Unassembled WGS sequence"/>
</dbReference>
<dbReference type="SUPFAM" id="SSF53474">
    <property type="entry name" value="alpha/beta-Hydrolases"/>
    <property type="match status" value="1"/>
</dbReference>
<proteinExistence type="predicted"/>
<dbReference type="InterPro" id="IPR000073">
    <property type="entry name" value="AB_hydrolase_1"/>
</dbReference>
<dbReference type="EMBL" id="SSSM01000001">
    <property type="protein sequence ID" value="THG32855.1"/>
    <property type="molecule type" value="Genomic_DNA"/>
</dbReference>
<comment type="caution">
    <text evidence="2">The sequence shown here is derived from an EMBL/GenBank/DDBJ whole genome shotgun (WGS) entry which is preliminary data.</text>
</comment>
<protein>
    <submittedName>
        <fullName evidence="2">Alpha/beta hydrolase</fullName>
    </submittedName>
</protein>
<feature type="domain" description="AB hydrolase-1" evidence="1">
    <location>
        <begin position="8"/>
        <end position="251"/>
    </location>
</feature>
<sequence length="264" mass="29077">MGRPGRPVVFIHGLWKGVSIWSRWVDRFIAEGYRAEAPTWPGERTDVEETRSHSKDLEGISLDDAVRHFEDRIAALDEPPIVVGHSFGALIAERLLADGVAIAAVAIDPAQSGNALPGSIERLRLTDPDFGFDPLGSSIVTMTVEQFHNAFCTAASDDEAASYYERFYIPASVNPLLEVASDGFRLIRTPPEGPAGPLLLLPTNRPSKDLIALEDPSILAFRDSISVEQNFEFLGIGHSLVFDENWEQVANVIVDWLEEKGLRN</sequence>
<keyword evidence="3" id="KW-1185">Reference proteome</keyword>
<dbReference type="AlphaFoldDB" id="A0A4S4FSZ3"/>
<dbReference type="GO" id="GO:0016787">
    <property type="term" value="F:hydrolase activity"/>
    <property type="evidence" value="ECO:0007669"/>
    <property type="project" value="UniProtKB-KW"/>
</dbReference>
<dbReference type="InterPro" id="IPR029058">
    <property type="entry name" value="AB_hydrolase_fold"/>
</dbReference>
<reference evidence="2 3" key="1">
    <citation type="submission" date="2019-04" db="EMBL/GenBank/DDBJ databases">
        <authorList>
            <person name="Jiang L."/>
        </authorList>
    </citation>
    <scope>NUCLEOTIDE SEQUENCE [LARGE SCALE GENOMIC DNA]</scope>
    <source>
        <strain evidence="2 3">YIM 131853</strain>
    </source>
</reference>
<dbReference type="Gene3D" id="3.40.50.1820">
    <property type="entry name" value="alpha/beta hydrolase"/>
    <property type="match status" value="1"/>
</dbReference>
<evidence type="ECO:0000259" key="1">
    <source>
        <dbReference type="Pfam" id="PF12697"/>
    </source>
</evidence>
<dbReference type="Pfam" id="PF12697">
    <property type="entry name" value="Abhydrolase_6"/>
    <property type="match status" value="1"/>
</dbReference>